<dbReference type="STRING" id="4540.A0A3L6TDB6"/>
<organism evidence="5 6">
    <name type="scientific">Panicum miliaceum</name>
    <name type="common">Proso millet</name>
    <name type="synonym">Broomcorn millet</name>
    <dbReference type="NCBI Taxonomy" id="4540"/>
    <lineage>
        <taxon>Eukaryota</taxon>
        <taxon>Viridiplantae</taxon>
        <taxon>Streptophyta</taxon>
        <taxon>Embryophyta</taxon>
        <taxon>Tracheophyta</taxon>
        <taxon>Spermatophyta</taxon>
        <taxon>Magnoliopsida</taxon>
        <taxon>Liliopsida</taxon>
        <taxon>Poales</taxon>
        <taxon>Poaceae</taxon>
        <taxon>PACMAD clade</taxon>
        <taxon>Panicoideae</taxon>
        <taxon>Panicodae</taxon>
        <taxon>Paniceae</taxon>
        <taxon>Panicinae</taxon>
        <taxon>Panicum</taxon>
        <taxon>Panicum sect. Panicum</taxon>
    </lineage>
</organism>
<dbReference type="Gene3D" id="1.25.70.10">
    <property type="entry name" value="Transcription termination factor 3, mitochondrial"/>
    <property type="match status" value="2"/>
</dbReference>
<proteinExistence type="inferred from homology"/>
<feature type="compositionally biased region" description="Polar residues" evidence="4">
    <location>
        <begin position="536"/>
        <end position="545"/>
    </location>
</feature>
<evidence type="ECO:0000313" key="5">
    <source>
        <dbReference type="EMBL" id="RLN35467.1"/>
    </source>
</evidence>
<feature type="region of interest" description="Disordered" evidence="4">
    <location>
        <begin position="535"/>
        <end position="618"/>
    </location>
</feature>
<evidence type="ECO:0000313" key="6">
    <source>
        <dbReference type="Proteomes" id="UP000275267"/>
    </source>
</evidence>
<feature type="compositionally biased region" description="Low complexity" evidence="4">
    <location>
        <begin position="581"/>
        <end position="590"/>
    </location>
</feature>
<dbReference type="EMBL" id="PQIB02000002">
    <property type="protein sequence ID" value="RLN35467.1"/>
    <property type="molecule type" value="Genomic_DNA"/>
</dbReference>
<gene>
    <name evidence="5" type="ORF">C2845_PM03G06830</name>
</gene>
<keyword evidence="6" id="KW-1185">Reference proteome</keyword>
<dbReference type="AlphaFoldDB" id="A0A3L6TDB6"/>
<dbReference type="GO" id="GO:0006353">
    <property type="term" value="P:DNA-templated transcription termination"/>
    <property type="evidence" value="ECO:0007669"/>
    <property type="project" value="UniProtKB-KW"/>
</dbReference>
<dbReference type="InterPro" id="IPR038538">
    <property type="entry name" value="MTERF_sf"/>
</dbReference>
<dbReference type="GO" id="GO:0003676">
    <property type="term" value="F:nucleic acid binding"/>
    <property type="evidence" value="ECO:0007669"/>
    <property type="project" value="InterPro"/>
</dbReference>
<dbReference type="PANTHER" id="PTHR13068:SF113">
    <property type="entry name" value="TRANSCRIPTION TERMINATION FACTOR MTEF18, MITOCHONDRIAL"/>
    <property type="match status" value="1"/>
</dbReference>
<dbReference type="SMART" id="SM00733">
    <property type="entry name" value="Mterf"/>
    <property type="match status" value="4"/>
</dbReference>
<comment type="similarity">
    <text evidence="1">Belongs to the mTERF family.</text>
</comment>
<evidence type="ECO:0008006" key="7">
    <source>
        <dbReference type="Google" id="ProtNLM"/>
    </source>
</evidence>
<accession>A0A3L6TDB6</accession>
<dbReference type="Pfam" id="PF02536">
    <property type="entry name" value="mTERF"/>
    <property type="match status" value="1"/>
</dbReference>
<evidence type="ECO:0000256" key="3">
    <source>
        <dbReference type="ARBA" id="ARBA00022946"/>
    </source>
</evidence>
<protein>
    <recommendedName>
        <fullName evidence="7">Transcription termination factor MTEF18, mitochondrial-like</fullName>
    </recommendedName>
</protein>
<comment type="caution">
    <text evidence="5">The sequence shown here is derived from an EMBL/GenBank/DDBJ whole genome shotgun (WGS) entry which is preliminary data.</text>
</comment>
<dbReference type="OrthoDB" id="899381at2759"/>
<keyword evidence="3" id="KW-0809">Transit peptide</keyword>
<reference evidence="6" key="1">
    <citation type="journal article" date="2019" name="Nat. Commun.">
        <title>The genome of broomcorn millet.</title>
        <authorList>
            <person name="Zou C."/>
            <person name="Miki D."/>
            <person name="Li D."/>
            <person name="Tang Q."/>
            <person name="Xiao L."/>
            <person name="Rajput S."/>
            <person name="Deng P."/>
            <person name="Jia W."/>
            <person name="Huang R."/>
            <person name="Zhang M."/>
            <person name="Sun Y."/>
            <person name="Hu J."/>
            <person name="Fu X."/>
            <person name="Schnable P.S."/>
            <person name="Li F."/>
            <person name="Zhang H."/>
            <person name="Feng B."/>
            <person name="Zhu X."/>
            <person name="Liu R."/>
            <person name="Schnable J.C."/>
            <person name="Zhu J.-K."/>
            <person name="Zhang H."/>
        </authorList>
    </citation>
    <scope>NUCLEOTIDE SEQUENCE [LARGE SCALE GENOMIC DNA]</scope>
</reference>
<keyword evidence="2" id="KW-0805">Transcription regulation</keyword>
<dbReference type="Proteomes" id="UP000275267">
    <property type="component" value="Unassembled WGS sequence"/>
</dbReference>
<keyword evidence="2" id="KW-0804">Transcription</keyword>
<evidence type="ECO:0000256" key="4">
    <source>
        <dbReference type="SAM" id="MobiDB-lite"/>
    </source>
</evidence>
<feature type="compositionally biased region" description="Basic and acidic residues" evidence="4">
    <location>
        <begin position="600"/>
        <end position="618"/>
    </location>
</feature>
<dbReference type="PANTHER" id="PTHR13068">
    <property type="entry name" value="CGI-12 PROTEIN-RELATED"/>
    <property type="match status" value="1"/>
</dbReference>
<dbReference type="InterPro" id="IPR003690">
    <property type="entry name" value="MTERF"/>
</dbReference>
<sequence>MSIRAALHLRRYFSTDAALAPPKLRNLPYRLRHAAVPAARAAVSEYLHSTRCLPSSHADSIVAHSPRSLLSFLAALPAVPGSLPTAELPSLLRRHLSFHPLNELPFFLESIGAPAAAPPRSDLMFLADHPTLLDAVAALAHFGFPWSRLGLLFPDVLLGVPPDLISARLAALEARLHRLPRAAIIAACLTFPSLLERDLSDCDPLVKDLGATFRGLGPDLGASNDIDAFSGVCRRMRMFYDAGAEIGSIGGFAGSSWRVFLELREKRIAERLWFFKDLGMPGKELGRFLLSNANLFYHDFSDVVISVPEYLLRVGLVEDEVNAAIEKHPYVVGKNQLENLPRVLRAMKLEHRFLEKISVGGENLRYLSPYFVLEDDSYDAEVERAFLDGMAKVKADKKAQHVDSKLEFLKSIGYGENEIATKVIPVLHSTKDFLQERFDYLLERGVEYTMLCRILTVFPKVLNQGKDMLNEKLNYLTEELGYSIEYLDCFPAFLCFDLENRVKPSSINLPVTERGPSILLQIGFAQPRPRAKSQFHLCSSSSTRSAPRRFSAPEAMPPCSSSAGLRSIRRELQRRKPKPFTPKSSAAKKPSAPPLPPREAALEKTREPGPHPPRQEIP</sequence>
<keyword evidence="2" id="KW-0806">Transcription termination</keyword>
<evidence type="ECO:0000256" key="1">
    <source>
        <dbReference type="ARBA" id="ARBA00007692"/>
    </source>
</evidence>
<name>A0A3L6TDB6_PANMI</name>
<evidence type="ECO:0000256" key="2">
    <source>
        <dbReference type="ARBA" id="ARBA00022472"/>
    </source>
</evidence>